<dbReference type="SMART" id="SM00267">
    <property type="entry name" value="GGDEF"/>
    <property type="match status" value="1"/>
</dbReference>
<dbReference type="InterPro" id="IPR015943">
    <property type="entry name" value="WD40/YVTN_repeat-like_dom_sf"/>
</dbReference>
<dbReference type="PROSITE" id="PS50883">
    <property type="entry name" value="EAL"/>
    <property type="match status" value="1"/>
</dbReference>
<dbReference type="Pfam" id="PF00990">
    <property type="entry name" value="GGDEF"/>
    <property type="match status" value="1"/>
</dbReference>
<dbReference type="InterPro" id="IPR052155">
    <property type="entry name" value="Biofilm_reg_signaling"/>
</dbReference>
<dbReference type="Gene3D" id="2.60.40.10">
    <property type="entry name" value="Immunoglobulins"/>
    <property type="match status" value="1"/>
</dbReference>
<dbReference type="Pfam" id="PF00563">
    <property type="entry name" value="EAL"/>
    <property type="match status" value="1"/>
</dbReference>
<evidence type="ECO:0000313" key="3">
    <source>
        <dbReference type="EMBL" id="MBQ0935353.1"/>
    </source>
</evidence>
<gene>
    <name evidence="3" type="ORF">KAK11_08440</name>
</gene>
<dbReference type="InterPro" id="IPR000014">
    <property type="entry name" value="PAS"/>
</dbReference>
<sequence>MKFVTRAAVLHALRGGLLPSVVRASVVAGLLVLGSAAGLAQVRPTLPGFEAVGYLEDLGLRAADARRGVFQAIGPDGALWVNSSSGTQRFDGHEMVAVADLFPWAKGHALLPSLSEAGQGFHVDPQGRVWVAARAGVVVLDPSLKRLDLLAPRQWPTSRMQLFRREGQVLVIERSGVHLRALHLQGSPAGLRAHPPVVLPQVSSKLEDLLPLHVHEQGFSFVDTERQEWVEMSSQGQELRRRPVPLPLNNDWIAIPGSDEQTLLAGTSHLMLWTGKSLQPLAGPSEFKARPELGYVFNWLPAAEGRPLLLYTSGGILALDTATGRAKALNFMVGNDPEAISMIQSAGTSSANINWALIKHSASRFHIPEKGWHFLSRVVPAGQQLPDLSKIYDLAASPEGLWALFGNSDLVLYPSHPAAKPLHDAALLRTVGVVSTAGLACLSLSDGIECHTPKGERRILNRPKAYVGDGLPMLHRIDAEHIMVASQRALYKVDRRTGEWHRAVGPSPDALFPTESRGLHQAGSALPPLKSSRHLWLGGQGDKLLRWQLDDNRWDTVSLPAHPALDTSASVMVLEDLGEWVWLQSGSRLFRFHPEQQKLQQLTEVHGKRMRAARQDEQTVWFVADSDILRVDERSLTVQALDLPMSVRRKLGRGPVLLDKRLYVVTGDGLLSVDAEQPMLRRAVAAPELRLLKWLDTAQEGRISRVMPEGLQLHYTSPLEVSFTVPGLAKGDGTAYRYRLRRAGDPADLPWSELPPEQSEVVISGLGDGERVLEFSARLPYTEWVDAKVPLTFSVAPAPWQSPAAKAGYVALALLVLGVGWFIQRQRTRLKLGTAQQELVANVAEGIVLLDARERIVMSNEAARQLLSRPLGQEGCRDLEALLSDPMGGFFHPLSAIRSALRGEGHYGCELKVPLPSGVSHRELMVSFKRIRGQDDLPGCAVVLTDISERKAHEQELLRRSRYDGLTGMINRSYFSELLAEAMDKARGGGRLLAVVGIDIDHFKDVNDTHGHLVGDRLLFDLARRVNQALPPESCAARFGGDEFVMLVPVSDTPQAPQEALRMAQHLHEQLSQPWSHGTLNLVPSASMGIAFFPTHAVDLVGLYQCADLALYEAKRQGRDRTQIFTDRLLTQATRRLELSEALRHAVDRQELRLFLQAKVDARTLEVVGVEALLRWQREGEMVSPAEFIPLAEESGRIAELGAWVQEACCQWQRRRLDRGLALLPVAINASSRELETKGFCEQLRRLLERYELPAQAVEIEVTEAAMFNDRNSAIAEMKAFRALGINVVGDDFGTGYASLSYLTEFPLSGIKIDPTIIRSMTVDHRMKLLVEGLMRGVMSLGMSSVAEGIETLEQQALAREIGVEALQGWLYAKAIPADAFDAEH</sequence>
<accession>A0ABS5DW25</accession>
<feature type="domain" description="EAL" evidence="1">
    <location>
        <begin position="1136"/>
        <end position="1385"/>
    </location>
</feature>
<dbReference type="SUPFAM" id="SSF55785">
    <property type="entry name" value="PYP-like sensor domain (PAS domain)"/>
    <property type="match status" value="1"/>
</dbReference>
<proteinExistence type="predicted"/>
<dbReference type="SUPFAM" id="SSF55073">
    <property type="entry name" value="Nucleotide cyclase"/>
    <property type="match status" value="1"/>
</dbReference>
<dbReference type="InterPro" id="IPR029787">
    <property type="entry name" value="Nucleotide_cyclase"/>
</dbReference>
<dbReference type="InterPro" id="IPR035965">
    <property type="entry name" value="PAS-like_dom_sf"/>
</dbReference>
<dbReference type="SUPFAM" id="SSF63829">
    <property type="entry name" value="Calcium-dependent phosphotriesterase"/>
    <property type="match status" value="1"/>
</dbReference>
<dbReference type="Proteomes" id="UP000672097">
    <property type="component" value="Unassembled WGS sequence"/>
</dbReference>
<dbReference type="SUPFAM" id="SSF141868">
    <property type="entry name" value="EAL domain-like"/>
    <property type="match status" value="1"/>
</dbReference>
<feature type="domain" description="GGDEF" evidence="2">
    <location>
        <begin position="991"/>
        <end position="1127"/>
    </location>
</feature>
<dbReference type="InterPro" id="IPR013783">
    <property type="entry name" value="Ig-like_fold"/>
</dbReference>
<dbReference type="Gene3D" id="3.30.450.20">
    <property type="entry name" value="PAS domain"/>
    <property type="match status" value="1"/>
</dbReference>
<dbReference type="InterPro" id="IPR001633">
    <property type="entry name" value="EAL_dom"/>
</dbReference>
<dbReference type="PANTHER" id="PTHR44757:SF2">
    <property type="entry name" value="BIOFILM ARCHITECTURE MAINTENANCE PROTEIN MBAA"/>
    <property type="match status" value="1"/>
</dbReference>
<dbReference type="InterPro" id="IPR035919">
    <property type="entry name" value="EAL_sf"/>
</dbReference>
<keyword evidence="4" id="KW-1185">Reference proteome</keyword>
<dbReference type="PANTHER" id="PTHR44757">
    <property type="entry name" value="DIGUANYLATE CYCLASE DGCP"/>
    <property type="match status" value="1"/>
</dbReference>
<dbReference type="Gene3D" id="2.130.10.10">
    <property type="entry name" value="YVTN repeat-like/Quinoprotein amine dehydrogenase"/>
    <property type="match status" value="1"/>
</dbReference>
<dbReference type="CDD" id="cd01948">
    <property type="entry name" value="EAL"/>
    <property type="match status" value="1"/>
</dbReference>
<name>A0ABS5DW25_9BURK</name>
<protein>
    <submittedName>
        <fullName evidence="3">EAL domain-containing protein</fullName>
    </submittedName>
</protein>
<dbReference type="NCBIfam" id="TIGR00254">
    <property type="entry name" value="GGDEF"/>
    <property type="match status" value="1"/>
</dbReference>
<dbReference type="EMBL" id="JAGQDG010000003">
    <property type="protein sequence ID" value="MBQ0935353.1"/>
    <property type="molecule type" value="Genomic_DNA"/>
</dbReference>
<dbReference type="InterPro" id="IPR043128">
    <property type="entry name" value="Rev_trsase/Diguanyl_cyclase"/>
</dbReference>
<evidence type="ECO:0000259" key="2">
    <source>
        <dbReference type="PROSITE" id="PS50887"/>
    </source>
</evidence>
<reference evidence="3 4" key="1">
    <citation type="submission" date="2021-04" db="EMBL/GenBank/DDBJ databases">
        <title>The genome sequence of type strain Ideonella paludis KCTC 32238.</title>
        <authorList>
            <person name="Liu Y."/>
        </authorList>
    </citation>
    <scope>NUCLEOTIDE SEQUENCE [LARGE SCALE GENOMIC DNA]</scope>
    <source>
        <strain evidence="3 4">KCTC 32238</strain>
    </source>
</reference>
<dbReference type="PROSITE" id="PS50887">
    <property type="entry name" value="GGDEF"/>
    <property type="match status" value="1"/>
</dbReference>
<dbReference type="RefSeq" id="WP_210808239.1">
    <property type="nucleotide sequence ID" value="NZ_JAGQDG010000003.1"/>
</dbReference>
<evidence type="ECO:0000313" key="4">
    <source>
        <dbReference type="Proteomes" id="UP000672097"/>
    </source>
</evidence>
<comment type="caution">
    <text evidence="3">The sequence shown here is derived from an EMBL/GenBank/DDBJ whole genome shotgun (WGS) entry which is preliminary data.</text>
</comment>
<dbReference type="SMART" id="SM00052">
    <property type="entry name" value="EAL"/>
    <property type="match status" value="1"/>
</dbReference>
<dbReference type="Gene3D" id="3.20.20.450">
    <property type="entry name" value="EAL domain"/>
    <property type="match status" value="1"/>
</dbReference>
<evidence type="ECO:0000259" key="1">
    <source>
        <dbReference type="PROSITE" id="PS50883"/>
    </source>
</evidence>
<dbReference type="Gene3D" id="3.30.70.270">
    <property type="match status" value="1"/>
</dbReference>
<dbReference type="CDD" id="cd01949">
    <property type="entry name" value="GGDEF"/>
    <property type="match status" value="1"/>
</dbReference>
<dbReference type="CDD" id="cd00130">
    <property type="entry name" value="PAS"/>
    <property type="match status" value="1"/>
</dbReference>
<dbReference type="InterPro" id="IPR000160">
    <property type="entry name" value="GGDEF_dom"/>
</dbReference>
<organism evidence="3 4">
    <name type="scientific">Ideonella paludis</name>
    <dbReference type="NCBI Taxonomy" id="1233411"/>
    <lineage>
        <taxon>Bacteria</taxon>
        <taxon>Pseudomonadati</taxon>
        <taxon>Pseudomonadota</taxon>
        <taxon>Betaproteobacteria</taxon>
        <taxon>Burkholderiales</taxon>
        <taxon>Sphaerotilaceae</taxon>
        <taxon>Ideonella</taxon>
    </lineage>
</organism>